<feature type="chain" id="PRO_5034800724" evidence="1">
    <location>
        <begin position="22"/>
        <end position="182"/>
    </location>
</feature>
<dbReference type="Ensembl" id="ENSVKKT00000012589.1">
    <property type="protein sequence ID" value="ENSVKKP00000012295.1"/>
    <property type="gene ID" value="ENSVKKG00000008550.1"/>
</dbReference>
<keyword evidence="1" id="KW-0732">Signal</keyword>
<dbReference type="Proteomes" id="UP000694545">
    <property type="component" value="Unplaced"/>
</dbReference>
<reference evidence="2" key="2">
    <citation type="submission" date="2025-09" db="UniProtKB">
        <authorList>
            <consortium name="Ensembl"/>
        </authorList>
    </citation>
    <scope>IDENTIFICATION</scope>
</reference>
<organism evidence="2 3">
    <name type="scientific">Varanus komodoensis</name>
    <name type="common">Komodo dragon</name>
    <dbReference type="NCBI Taxonomy" id="61221"/>
    <lineage>
        <taxon>Eukaryota</taxon>
        <taxon>Metazoa</taxon>
        <taxon>Chordata</taxon>
        <taxon>Craniata</taxon>
        <taxon>Vertebrata</taxon>
        <taxon>Euteleostomi</taxon>
        <taxon>Lepidosauria</taxon>
        <taxon>Squamata</taxon>
        <taxon>Bifurcata</taxon>
        <taxon>Unidentata</taxon>
        <taxon>Episquamata</taxon>
        <taxon>Toxicofera</taxon>
        <taxon>Anguimorpha</taxon>
        <taxon>Paleoanguimorpha</taxon>
        <taxon>Varanoidea</taxon>
        <taxon>Varanidae</taxon>
        <taxon>Varanus</taxon>
    </lineage>
</organism>
<name>A0A8D2J9K4_VARKO</name>
<proteinExistence type="predicted"/>
<dbReference type="AlphaFoldDB" id="A0A8D2J9K4"/>
<evidence type="ECO:0000313" key="2">
    <source>
        <dbReference type="Ensembl" id="ENSVKKP00000012295.1"/>
    </source>
</evidence>
<accession>A0A8D2J9K4</accession>
<keyword evidence="3" id="KW-1185">Reference proteome</keyword>
<sequence length="182" mass="20284">GYPSLRHLLLTLLLPWLFTSSLFYGYSLNSPLHLPSPAQCSPPVLDFKCHQVQPTWTMAGNAGSCSLKHCEGTRTGEAWPFVSRCFSSISCSCSHQVLPDSGEGRCLCSTWRSVPGERPMNAGCAGQARELWATEPPRKDSSHSHKSDQPNQTMLKLCHVCFIEQIIYLHLQLKRRQGKGSR</sequence>
<reference evidence="2" key="1">
    <citation type="submission" date="2025-08" db="UniProtKB">
        <authorList>
            <consortium name="Ensembl"/>
        </authorList>
    </citation>
    <scope>IDENTIFICATION</scope>
</reference>
<evidence type="ECO:0000313" key="3">
    <source>
        <dbReference type="Proteomes" id="UP000694545"/>
    </source>
</evidence>
<feature type="signal peptide" evidence="1">
    <location>
        <begin position="1"/>
        <end position="21"/>
    </location>
</feature>
<evidence type="ECO:0000256" key="1">
    <source>
        <dbReference type="SAM" id="SignalP"/>
    </source>
</evidence>
<protein>
    <submittedName>
        <fullName evidence="2">Uncharacterized protein</fullName>
    </submittedName>
</protein>